<accession>A0ABS3AU65</accession>
<sequence>MSKRPFTLPSTIFGNALLTNPARVITKNNELSALFHTLVAGDIIACRLRLKYEEEHLLLDLVERGVQLIPSATAQLASRSKTFQARLLGSYMIPQTVVIYDIHGLLDTVSLFGHRGVEEVVLKHDRKNAGLGIHLYRHIEDVYNQAANNSIPYPFVIQPFIADSRDIRVIILDDYSEAYERTNPDNFRNNLHCGGDAEVFHLNAEHLALCNAIMKRASFPYAHLDLMLTEKNEVYLAEINLRGGIRGAVIDSGSYQKKVEAIDKKLLLEKM</sequence>
<reference evidence="2 3" key="1">
    <citation type="submission" date="2021-02" db="EMBL/GenBank/DDBJ databases">
        <title>Activity-based single-cell genomes from oceanic crustal fluid captures similar information to metagenomic and metatranscriptomic surveys with orders of magnitude less sampling.</title>
        <authorList>
            <person name="D'Angelo T.S."/>
            <person name="Orcutt B.N."/>
        </authorList>
    </citation>
    <scope>NUCLEOTIDE SEQUENCE [LARGE SCALE GENOMIC DNA]</scope>
    <source>
        <strain evidence="2">AH-315-G02</strain>
    </source>
</reference>
<name>A0ABS3AU65_9BACT</name>
<proteinExistence type="predicted"/>
<dbReference type="PANTHER" id="PTHR21621:SF0">
    <property type="entry name" value="BETA-CITRYLGLUTAMATE SYNTHASE B-RELATED"/>
    <property type="match status" value="1"/>
</dbReference>
<gene>
    <name evidence="2" type="ORF">JYU06_02030</name>
</gene>
<evidence type="ECO:0000313" key="3">
    <source>
        <dbReference type="Proteomes" id="UP000717534"/>
    </source>
</evidence>
<protein>
    <recommendedName>
        <fullName evidence="1">ATP-grasp fold RimK-type domain-containing protein</fullName>
    </recommendedName>
</protein>
<dbReference type="EMBL" id="JAFITO010000009">
    <property type="protein sequence ID" value="MBN4068288.1"/>
    <property type="molecule type" value="Genomic_DNA"/>
</dbReference>
<dbReference type="Gene3D" id="3.30.470.20">
    <property type="entry name" value="ATP-grasp fold, B domain"/>
    <property type="match status" value="1"/>
</dbReference>
<dbReference type="PANTHER" id="PTHR21621">
    <property type="entry name" value="RIBOSOMAL PROTEIN S6 MODIFICATION PROTEIN"/>
    <property type="match status" value="1"/>
</dbReference>
<feature type="domain" description="ATP-grasp fold RimK-type" evidence="1">
    <location>
        <begin position="119"/>
        <end position="248"/>
    </location>
</feature>
<keyword evidence="3" id="KW-1185">Reference proteome</keyword>
<dbReference type="Pfam" id="PF08443">
    <property type="entry name" value="RimK"/>
    <property type="match status" value="1"/>
</dbReference>
<comment type="caution">
    <text evidence="2">The sequence shown here is derived from an EMBL/GenBank/DDBJ whole genome shotgun (WGS) entry which is preliminary data.</text>
</comment>
<evidence type="ECO:0000313" key="2">
    <source>
        <dbReference type="EMBL" id="MBN4068288.1"/>
    </source>
</evidence>
<dbReference type="InterPro" id="IPR013651">
    <property type="entry name" value="ATP-grasp_RimK-type"/>
</dbReference>
<dbReference type="Proteomes" id="UP000717534">
    <property type="component" value="Unassembled WGS sequence"/>
</dbReference>
<evidence type="ECO:0000259" key="1">
    <source>
        <dbReference type="Pfam" id="PF08443"/>
    </source>
</evidence>
<dbReference type="SUPFAM" id="SSF56059">
    <property type="entry name" value="Glutathione synthetase ATP-binding domain-like"/>
    <property type="match status" value="1"/>
</dbReference>
<organism evidence="2 3">
    <name type="scientific">Desulfotalea psychrophila</name>
    <dbReference type="NCBI Taxonomy" id="84980"/>
    <lineage>
        <taxon>Bacteria</taxon>
        <taxon>Pseudomonadati</taxon>
        <taxon>Thermodesulfobacteriota</taxon>
        <taxon>Desulfobulbia</taxon>
        <taxon>Desulfobulbales</taxon>
        <taxon>Desulfocapsaceae</taxon>
        <taxon>Desulfotalea</taxon>
    </lineage>
</organism>